<evidence type="ECO:0000259" key="2">
    <source>
        <dbReference type="Pfam" id="PF00433"/>
    </source>
</evidence>
<dbReference type="GO" id="GO:0004674">
    <property type="term" value="F:protein serine/threonine kinase activity"/>
    <property type="evidence" value="ECO:0007669"/>
    <property type="project" value="InterPro"/>
</dbReference>
<dbReference type="Pfam" id="PF00433">
    <property type="entry name" value="Pkinase_C"/>
    <property type="match status" value="1"/>
</dbReference>
<reference evidence="3 4" key="1">
    <citation type="submission" date="2019-08" db="EMBL/GenBank/DDBJ databases">
        <title>The genome of the soybean aphid Biotype 1, its phylome, world population structure and adaptation to the North American continent.</title>
        <authorList>
            <person name="Giordano R."/>
            <person name="Donthu R.K."/>
            <person name="Hernandez A.G."/>
            <person name="Wright C.L."/>
            <person name="Zimin A.V."/>
        </authorList>
    </citation>
    <scope>NUCLEOTIDE SEQUENCE [LARGE SCALE GENOMIC DNA]</scope>
    <source>
        <tissue evidence="3">Whole aphids</tissue>
    </source>
</reference>
<gene>
    <name evidence="3" type="ORF">AGLY_014246</name>
</gene>
<dbReference type="AlphaFoldDB" id="A0A6G0T438"/>
<feature type="non-terminal residue" evidence="3">
    <location>
        <position position="412"/>
    </location>
</feature>
<evidence type="ECO:0000256" key="1">
    <source>
        <dbReference type="SAM" id="MobiDB-lite"/>
    </source>
</evidence>
<dbReference type="GO" id="GO:0005524">
    <property type="term" value="F:ATP binding"/>
    <property type="evidence" value="ECO:0007669"/>
    <property type="project" value="InterPro"/>
</dbReference>
<name>A0A6G0T438_APHGL</name>
<dbReference type="Proteomes" id="UP000475862">
    <property type="component" value="Unassembled WGS sequence"/>
</dbReference>
<dbReference type="OrthoDB" id="63267at2759"/>
<keyword evidence="4" id="KW-1185">Reference proteome</keyword>
<feature type="compositionally biased region" description="Basic and acidic residues" evidence="1">
    <location>
        <begin position="59"/>
        <end position="71"/>
    </location>
</feature>
<feature type="domain" description="Protein kinase C-terminal" evidence="2">
    <location>
        <begin position="223"/>
        <end position="253"/>
    </location>
</feature>
<protein>
    <recommendedName>
        <fullName evidence="2">Protein kinase C-terminal domain-containing protein</fullName>
    </recommendedName>
</protein>
<organism evidence="3 4">
    <name type="scientific">Aphis glycines</name>
    <name type="common">Soybean aphid</name>
    <dbReference type="NCBI Taxonomy" id="307491"/>
    <lineage>
        <taxon>Eukaryota</taxon>
        <taxon>Metazoa</taxon>
        <taxon>Ecdysozoa</taxon>
        <taxon>Arthropoda</taxon>
        <taxon>Hexapoda</taxon>
        <taxon>Insecta</taxon>
        <taxon>Pterygota</taxon>
        <taxon>Neoptera</taxon>
        <taxon>Paraneoptera</taxon>
        <taxon>Hemiptera</taxon>
        <taxon>Sternorrhyncha</taxon>
        <taxon>Aphidomorpha</taxon>
        <taxon>Aphidoidea</taxon>
        <taxon>Aphididae</taxon>
        <taxon>Aphidini</taxon>
        <taxon>Aphis</taxon>
        <taxon>Aphis</taxon>
    </lineage>
</organism>
<feature type="region of interest" description="Disordered" evidence="1">
    <location>
        <begin position="52"/>
        <end position="80"/>
    </location>
</feature>
<dbReference type="InterPro" id="IPR017892">
    <property type="entry name" value="Pkinase_C"/>
</dbReference>
<dbReference type="EMBL" id="VYZN01000060">
    <property type="protein sequence ID" value="KAE9525446.1"/>
    <property type="molecule type" value="Genomic_DNA"/>
</dbReference>
<evidence type="ECO:0000313" key="4">
    <source>
        <dbReference type="Proteomes" id="UP000475862"/>
    </source>
</evidence>
<proteinExistence type="predicted"/>
<sequence length="412" mass="46859">MTCRWLKKSVKKKRDQFEENVIRDFGAFRTPRKIASSNRSEMEFKRITSTPVRIQRTARPIEPKTRSHEETSTSSERTQVYGDIPQTTNILFTLQEFHMGIWQTRISMSSLHVRCPQTLSCGSSDDLSRIRKERVCTLNVHRRCVKNVANNCGINPREMADTLRSCGLNVSKNVDWPGGNGSFSVSSVSGSGSGLHRDLSQQSSNILNIMSDKHSSQDKRNAMNFDAEFTKEEPVLTPVPVDVTLSINQEEFQAENRFEENFNEQSAINKNDCYDLKCFGSGSSNNGLRTNSRITCIEQQSFLDLNTNSIKLDIKYAICNEDTDHLNNKMLCYERSSVLFVFKRGLLNRVVLWNGVYNLESIFTMLACSKPQVLNSTYMPSHVMLDLNGKRILRSINTSYHCAPIVLFTLAM</sequence>
<comment type="caution">
    <text evidence="3">The sequence shown here is derived from an EMBL/GenBank/DDBJ whole genome shotgun (WGS) entry which is preliminary data.</text>
</comment>
<accession>A0A6G0T438</accession>
<evidence type="ECO:0000313" key="3">
    <source>
        <dbReference type="EMBL" id="KAE9525446.1"/>
    </source>
</evidence>